<dbReference type="PANTHER" id="PTHR37066:SF1">
    <property type="entry name" value="LNS2_PITP DOMAIN-CONTAINING PROTEIN"/>
    <property type="match status" value="1"/>
</dbReference>
<evidence type="ECO:0000256" key="1">
    <source>
        <dbReference type="SAM" id="MobiDB-lite"/>
    </source>
</evidence>
<dbReference type="Proteomes" id="UP000002630">
    <property type="component" value="Linkage Group LG21"/>
</dbReference>
<feature type="compositionally biased region" description="Gly residues" evidence="1">
    <location>
        <begin position="646"/>
        <end position="661"/>
    </location>
</feature>
<evidence type="ECO:0000313" key="3">
    <source>
        <dbReference type="EMBL" id="CBJ27332.1"/>
    </source>
</evidence>
<feature type="region of interest" description="Disordered" evidence="1">
    <location>
        <begin position="66"/>
        <end position="149"/>
    </location>
</feature>
<feature type="compositionally biased region" description="Low complexity" evidence="1">
    <location>
        <begin position="66"/>
        <end position="85"/>
    </location>
</feature>
<dbReference type="eggNOG" id="ENOG502S0TY">
    <property type="taxonomic scope" value="Eukaryota"/>
</dbReference>
<dbReference type="EMBL" id="FN648874">
    <property type="protein sequence ID" value="CBJ27332.1"/>
    <property type="molecule type" value="Genomic_DNA"/>
</dbReference>
<dbReference type="STRING" id="2880.D7G5K9"/>
<evidence type="ECO:0000259" key="2">
    <source>
        <dbReference type="Pfam" id="PF03457"/>
    </source>
</evidence>
<sequence length="714" mass="78060">MWRQLVDASLAKQIQALMQQFKESVLGEDGLSLRAMSDESAKELADQAATGLLDLVDREFHSRISRASGGSSADHATAAHTGHPATDGRKRSVVSPFSTAPERDRDEEEDSEEEGGLDWLDGIKRQAAGARSRPGGAGGVKRTGSTLLGDDATAQPLPVLESIGDRAEYESALVALKAYHRQHGNLLLTQNYVMPDEEDNGNMLEHRGWRLGQKVYTMKFWKRHVRDRPSRRAELAKLGFVWGRLQDEYNLFLEALLAYRDIEGCLLVPTSFVVPETEPWPLSCQGMRLGAKVAGVRNQSLYVRTDVARWYQLDAIGFVWDLSDAPFRQVYDALLQYKAEHGNLHVPVAFSVPSSPPWHQDLWGLALGQRVLDIRATHRYIRNDPERIRLLNEVGFRWTDATKASYGNVVRALKAYRKIKGRDLSVPSSFVVPSFLPWPQSCWGLRLGTALVDIRSKGRYLKGEERQQRRMELERLGVFAQSREAILANVVKGLRTYLSVFGNTMVPQGFVVPDGEAWPEECRKQKLGSMLYGLRRNPERLNRHPEIRAEITALGFSWKVPKRGRRKSTATAAAAAAAATCAGVDGTVPRSRGGGRNEAQRGEPGGAAAAAAAVLRPPPPPSDAAVVVLAAEGVGQDIERPSRLGDGAGGRGFDVGVGDGGTVVSDGRSEGVRARNRADGEDNTAGKTNKGSVVANSSASRRNRAGRLLSPAGC</sequence>
<dbReference type="InParanoid" id="D7G5K9"/>
<feature type="region of interest" description="Disordered" evidence="1">
    <location>
        <begin position="639"/>
        <end position="714"/>
    </location>
</feature>
<feature type="compositionally biased region" description="Low complexity" evidence="1">
    <location>
        <begin position="691"/>
        <end position="714"/>
    </location>
</feature>
<accession>D7G5K9</accession>
<dbReference type="InterPro" id="IPR005114">
    <property type="entry name" value="Helicase_assoc"/>
</dbReference>
<feature type="compositionally biased region" description="Low complexity" evidence="1">
    <location>
        <begin position="125"/>
        <end position="134"/>
    </location>
</feature>
<organism evidence="3 4">
    <name type="scientific">Ectocarpus siliculosus</name>
    <name type="common">Brown alga</name>
    <name type="synonym">Conferva siliculosa</name>
    <dbReference type="NCBI Taxonomy" id="2880"/>
    <lineage>
        <taxon>Eukaryota</taxon>
        <taxon>Sar</taxon>
        <taxon>Stramenopiles</taxon>
        <taxon>Ochrophyta</taxon>
        <taxon>PX clade</taxon>
        <taxon>Phaeophyceae</taxon>
        <taxon>Ectocarpales</taxon>
        <taxon>Ectocarpaceae</taxon>
        <taxon>Ectocarpus</taxon>
    </lineage>
</organism>
<feature type="domain" description="Helicase-associated" evidence="2">
    <location>
        <begin position="324"/>
        <end position="396"/>
    </location>
</feature>
<feature type="region of interest" description="Disordered" evidence="1">
    <location>
        <begin position="584"/>
        <end position="618"/>
    </location>
</feature>
<feature type="compositionally biased region" description="Acidic residues" evidence="1">
    <location>
        <begin position="105"/>
        <end position="116"/>
    </location>
</feature>
<name>D7G5K9_ECTSI</name>
<dbReference type="Pfam" id="PF03457">
    <property type="entry name" value="HA"/>
    <property type="match status" value="1"/>
</dbReference>
<reference evidence="3 4" key="1">
    <citation type="journal article" date="2010" name="Nature">
        <title>The Ectocarpus genome and the independent evolution of multicellularity in brown algae.</title>
        <authorList>
            <person name="Cock J.M."/>
            <person name="Sterck L."/>
            <person name="Rouze P."/>
            <person name="Scornet D."/>
            <person name="Allen A.E."/>
            <person name="Amoutzias G."/>
            <person name="Anthouard V."/>
            <person name="Artiguenave F."/>
            <person name="Aury J.M."/>
            <person name="Badger J.H."/>
            <person name="Beszteri B."/>
            <person name="Billiau K."/>
            <person name="Bonnet E."/>
            <person name="Bothwell J.H."/>
            <person name="Bowler C."/>
            <person name="Boyen C."/>
            <person name="Brownlee C."/>
            <person name="Carrano C.J."/>
            <person name="Charrier B."/>
            <person name="Cho G.Y."/>
            <person name="Coelho S.M."/>
            <person name="Collen J."/>
            <person name="Corre E."/>
            <person name="Da Silva C."/>
            <person name="Delage L."/>
            <person name="Delaroque N."/>
            <person name="Dittami S.M."/>
            <person name="Doulbeau S."/>
            <person name="Elias M."/>
            <person name="Farnham G."/>
            <person name="Gachon C.M."/>
            <person name="Gschloessl B."/>
            <person name="Heesch S."/>
            <person name="Jabbari K."/>
            <person name="Jubin C."/>
            <person name="Kawai H."/>
            <person name="Kimura K."/>
            <person name="Kloareg B."/>
            <person name="Kupper F.C."/>
            <person name="Lang D."/>
            <person name="Le Bail A."/>
            <person name="Leblanc C."/>
            <person name="Lerouge P."/>
            <person name="Lohr M."/>
            <person name="Lopez P.J."/>
            <person name="Martens C."/>
            <person name="Maumus F."/>
            <person name="Michel G."/>
            <person name="Miranda-Saavedra D."/>
            <person name="Morales J."/>
            <person name="Moreau H."/>
            <person name="Motomura T."/>
            <person name="Nagasato C."/>
            <person name="Napoli C.A."/>
            <person name="Nelson D.R."/>
            <person name="Nyvall-Collen P."/>
            <person name="Peters A.F."/>
            <person name="Pommier C."/>
            <person name="Potin P."/>
            <person name="Poulain J."/>
            <person name="Quesneville H."/>
            <person name="Read B."/>
            <person name="Rensing S.A."/>
            <person name="Ritter A."/>
            <person name="Rousvoal S."/>
            <person name="Samanta M."/>
            <person name="Samson G."/>
            <person name="Schroeder D.C."/>
            <person name="Segurens B."/>
            <person name="Strittmatter M."/>
            <person name="Tonon T."/>
            <person name="Tregear J.W."/>
            <person name="Valentin K."/>
            <person name="von Dassow P."/>
            <person name="Yamagishi T."/>
            <person name="Van de Peer Y."/>
            <person name="Wincker P."/>
        </authorList>
    </citation>
    <scope>NUCLEOTIDE SEQUENCE [LARGE SCALE GENOMIC DNA]</scope>
    <source>
        <strain evidence="4">Ec32 / CCAP1310/4</strain>
    </source>
</reference>
<feature type="compositionally biased region" description="Basic and acidic residues" evidence="1">
    <location>
        <begin position="667"/>
        <end position="680"/>
    </location>
</feature>
<dbReference type="EMBL" id="FN649746">
    <property type="protein sequence ID" value="CBJ27332.1"/>
    <property type="molecule type" value="Genomic_DNA"/>
</dbReference>
<gene>
    <name evidence="3" type="ORF">Esi_0065_0132</name>
</gene>
<proteinExistence type="predicted"/>
<keyword evidence="4" id="KW-1185">Reference proteome</keyword>
<protein>
    <recommendedName>
        <fullName evidence="2">Helicase-associated domain-containing protein</fullName>
    </recommendedName>
</protein>
<dbReference type="PANTHER" id="PTHR37066">
    <property type="entry name" value="HELICASE-ASSOCIATED"/>
    <property type="match status" value="1"/>
</dbReference>
<dbReference type="OrthoDB" id="70932at2759"/>
<evidence type="ECO:0000313" key="4">
    <source>
        <dbReference type="Proteomes" id="UP000002630"/>
    </source>
</evidence>
<dbReference type="AlphaFoldDB" id="D7G5K9"/>